<organism evidence="2">
    <name type="scientific">Ceratitis capitata</name>
    <name type="common">Mediterranean fruit fly</name>
    <name type="synonym">Tephritis capitata</name>
    <dbReference type="NCBI Taxonomy" id="7213"/>
    <lineage>
        <taxon>Eukaryota</taxon>
        <taxon>Metazoa</taxon>
        <taxon>Ecdysozoa</taxon>
        <taxon>Arthropoda</taxon>
        <taxon>Hexapoda</taxon>
        <taxon>Insecta</taxon>
        <taxon>Pterygota</taxon>
        <taxon>Neoptera</taxon>
        <taxon>Endopterygota</taxon>
        <taxon>Diptera</taxon>
        <taxon>Brachycera</taxon>
        <taxon>Muscomorpha</taxon>
        <taxon>Tephritoidea</taxon>
        <taxon>Tephritidae</taxon>
        <taxon>Ceratitis</taxon>
        <taxon>Ceratitis</taxon>
    </lineage>
</organism>
<evidence type="ECO:0000313" key="3">
    <source>
        <dbReference type="Proteomes" id="UP000606786"/>
    </source>
</evidence>
<gene>
    <name evidence="1" type="ORF">CCAP1982_LOCUS20700</name>
</gene>
<proteinExistence type="evidence at transcript level"/>
<name>W8C1U6_CERCA</name>
<protein>
    <submittedName>
        <fullName evidence="1">(Mediterranean fruit fly) hypothetical protein</fullName>
    </submittedName>
</protein>
<dbReference type="Proteomes" id="UP000606786">
    <property type="component" value="Unassembled WGS sequence"/>
</dbReference>
<evidence type="ECO:0000313" key="2">
    <source>
        <dbReference type="EMBL" id="JAB99696.1"/>
    </source>
</evidence>
<reference evidence="2" key="1">
    <citation type="submission" date="2013-07" db="EMBL/GenBank/DDBJ databases">
        <authorList>
            <person name="Geib S."/>
        </authorList>
    </citation>
    <scope>NUCLEOTIDE SEQUENCE</scope>
</reference>
<accession>W8C1U6</accession>
<reference evidence="2" key="2">
    <citation type="journal article" date="2014" name="BMC Genomics">
        <title>A genomic perspective to assessing quality of mass-reared SIT flies used in Mediterranean fruit fly (Ceratitis capitata) eradication in California.</title>
        <authorList>
            <person name="Calla B."/>
            <person name="Hall B."/>
            <person name="Hou S."/>
            <person name="Geib S.M."/>
        </authorList>
    </citation>
    <scope>NUCLEOTIDE SEQUENCE</scope>
</reference>
<reference evidence="1" key="3">
    <citation type="submission" date="2020-11" db="EMBL/GenBank/DDBJ databases">
        <authorList>
            <person name="Whitehead M."/>
        </authorList>
    </citation>
    <scope>NUCLEOTIDE SEQUENCE</scope>
    <source>
        <strain evidence="1">EGII</strain>
    </source>
</reference>
<keyword evidence="3" id="KW-1185">Reference proteome</keyword>
<dbReference type="EMBL" id="CAJHJT010000056">
    <property type="protein sequence ID" value="CAD7012616.1"/>
    <property type="molecule type" value="Genomic_DNA"/>
</dbReference>
<sequence length="330" mass="37955">MSSEPILLPISTRSVGFIIRMLMNRLQIITRGIFNIDFYNLTNALYRLTLLKLHMKINRAFHFTHLSRNISDHPDFPPLEFCVALQSCNIEFTIIQKYLSGIGFVQYHEDYFVPFFPPITEEFRYCDPFNIRFPHLRELINLFANPDTQPGLRKQFYTFNSIPGAKWSFINDDPGNPLLTNPDDILPKTYEMKEVLGDIEFVTNIMRLVGTRYPRMVVEGLTPYDTVGCRGQLISCKPSPVRSDSYNTDALSLPIGNIETFWSPRWLNRPEAEMGVFLMCGEGSMTIINGRFMGIRFQESSTQKIIQSYERVVLHILSSLCGPKLPPACT</sequence>
<dbReference type="AlphaFoldDB" id="W8C1U6"/>
<evidence type="ECO:0000313" key="1">
    <source>
        <dbReference type="EMBL" id="CAD7012616.1"/>
    </source>
</evidence>
<dbReference type="EMBL" id="GAMC01006859">
    <property type="protein sequence ID" value="JAB99696.1"/>
    <property type="molecule type" value="mRNA"/>
</dbReference>